<dbReference type="InterPro" id="IPR036236">
    <property type="entry name" value="Znf_C2H2_sf"/>
</dbReference>
<dbReference type="SUPFAM" id="SSF57667">
    <property type="entry name" value="beta-beta-alpha zinc fingers"/>
    <property type="match status" value="1"/>
</dbReference>
<feature type="domain" description="C2H2-type" evidence="14">
    <location>
        <begin position="33"/>
        <end position="60"/>
    </location>
</feature>
<organism evidence="15 16">
    <name type="scientific">Malassezia psittaci</name>
    <dbReference type="NCBI Taxonomy" id="1821823"/>
    <lineage>
        <taxon>Eukaryota</taxon>
        <taxon>Fungi</taxon>
        <taxon>Dikarya</taxon>
        <taxon>Basidiomycota</taxon>
        <taxon>Ustilaginomycotina</taxon>
        <taxon>Malasseziomycetes</taxon>
        <taxon>Malasseziales</taxon>
        <taxon>Malasseziaceae</taxon>
        <taxon>Malassezia</taxon>
    </lineage>
</organism>
<evidence type="ECO:0000256" key="3">
    <source>
        <dbReference type="ARBA" id="ARBA00022723"/>
    </source>
</evidence>
<dbReference type="GO" id="GO:0005634">
    <property type="term" value="C:nucleus"/>
    <property type="evidence" value="ECO:0007669"/>
    <property type="project" value="UniProtKB-SubCell"/>
</dbReference>
<evidence type="ECO:0000256" key="11">
    <source>
        <dbReference type="ARBA" id="ARBA00038023"/>
    </source>
</evidence>
<feature type="compositionally biased region" description="Polar residues" evidence="13">
    <location>
        <begin position="89"/>
        <end position="103"/>
    </location>
</feature>
<feature type="compositionally biased region" description="Basic residues" evidence="13">
    <location>
        <begin position="384"/>
        <end position="397"/>
    </location>
</feature>
<keyword evidence="16" id="KW-1185">Reference proteome</keyword>
<dbReference type="PANTHER" id="PTHR47428">
    <property type="entry name" value="REGULATORY PROTEIN MIG1-RELATED"/>
    <property type="match status" value="1"/>
</dbReference>
<dbReference type="Proteomes" id="UP001214628">
    <property type="component" value="Chromosome 7"/>
</dbReference>
<sequence length="586" mass="65039">MSENAIDSVASDSSANSNVRELNVDKAQIPRPYKCPLCSRAFYRLEHQTRHIRTHTGEKPHSCTYPGCEKRFSRSDELTRHLRIHTNAKKTSAEVSTSPEKNNTTSQRKPQSTTTRRRSRGRGGSTGASQTRPRSDSNPSEDRWMIGNNDPDSDASPPSQNLNEMSALARLATGELHDIQRMEHEQNQQRQRTQPIGQRRHDMHFDERYAPPHSDPHTHPMSMHHHDPMYDDRVHRYPDPAMDRYRDMRYDNYPHSWSSHNPYAYRYAYASHPGSREVSPGPRERMLDELSDSENHEEYRMPPHEIPSPQRHAHDSAARAYPGSSYVTPSGSPVLGSLRNMSLFGTAPNSPYSSRPGSPVLGPSARTSSHGSLASLDGPSHHPGVGHHGHHRYRSHPYGHESAHNARSRSHYHLSSLGMSTLPPSVSGERSTAGSEDRRPRDDMGNPVKSNSSSPSQPSMPAWNAPRAYRAPIRYTDLPPVAGAQAGARRAVQDSSRSAPSSVANSPPGSPYHGTSSHMALPPPSALHLPPPVRGTEPAGLKPRARAFNMTPIHHEDREHVNLPPLGQALSSVGNPPRSVVRSHEP</sequence>
<feature type="domain" description="C2H2-type" evidence="14">
    <location>
        <begin position="61"/>
        <end position="90"/>
    </location>
</feature>
<dbReference type="EMBL" id="CP118381">
    <property type="protein sequence ID" value="WFD45132.1"/>
    <property type="molecule type" value="Genomic_DNA"/>
</dbReference>
<accession>A0AAF0JFI9</accession>
<evidence type="ECO:0000256" key="2">
    <source>
        <dbReference type="ARBA" id="ARBA00022491"/>
    </source>
</evidence>
<reference evidence="15" key="1">
    <citation type="submission" date="2023-02" db="EMBL/GenBank/DDBJ databases">
        <title>Mating type loci evolution in Malassezia.</title>
        <authorList>
            <person name="Coelho M.A."/>
        </authorList>
    </citation>
    <scope>NUCLEOTIDE SEQUENCE</scope>
    <source>
        <strain evidence="15">CBS 14136</strain>
    </source>
</reference>
<feature type="compositionally biased region" description="Low complexity" evidence="13">
    <location>
        <begin position="104"/>
        <end position="114"/>
    </location>
</feature>
<comment type="subcellular location">
    <subcellularLocation>
        <location evidence="1">Nucleus</location>
    </subcellularLocation>
</comment>
<evidence type="ECO:0000256" key="6">
    <source>
        <dbReference type="ARBA" id="ARBA00022833"/>
    </source>
</evidence>
<dbReference type="AlphaFoldDB" id="A0AAF0JFI9"/>
<evidence type="ECO:0000313" key="16">
    <source>
        <dbReference type="Proteomes" id="UP001214628"/>
    </source>
</evidence>
<protein>
    <recommendedName>
        <fullName evidence="14">C2H2-type domain-containing protein</fullName>
    </recommendedName>
</protein>
<evidence type="ECO:0000256" key="4">
    <source>
        <dbReference type="ARBA" id="ARBA00022737"/>
    </source>
</evidence>
<keyword evidence="3" id="KW-0479">Metal-binding</keyword>
<dbReference type="PROSITE" id="PS00028">
    <property type="entry name" value="ZINC_FINGER_C2H2_1"/>
    <property type="match status" value="2"/>
</dbReference>
<dbReference type="InterPro" id="IPR051007">
    <property type="entry name" value="creA/MIG_C2H2-ZnF"/>
</dbReference>
<feature type="region of interest" description="Disordered" evidence="13">
    <location>
        <begin position="294"/>
        <end position="327"/>
    </location>
</feature>
<feature type="compositionally biased region" description="Basic and acidic residues" evidence="13">
    <location>
        <begin position="294"/>
        <end position="303"/>
    </location>
</feature>
<feature type="compositionally biased region" description="Basic and acidic residues" evidence="13">
    <location>
        <begin position="435"/>
        <end position="444"/>
    </location>
</feature>
<feature type="compositionally biased region" description="Low complexity" evidence="13">
    <location>
        <begin position="484"/>
        <end position="507"/>
    </location>
</feature>
<keyword evidence="2" id="KW-0678">Repressor</keyword>
<feature type="region of interest" description="Disordered" evidence="13">
    <location>
        <begin position="484"/>
        <end position="586"/>
    </location>
</feature>
<feature type="compositionally biased region" description="Polar residues" evidence="13">
    <location>
        <begin position="417"/>
        <end position="434"/>
    </location>
</feature>
<keyword evidence="4" id="KW-0677">Repeat</keyword>
<proteinExistence type="inferred from homology"/>
<gene>
    <name evidence="15" type="ORF">MPSI1_003809</name>
</gene>
<keyword evidence="6" id="KW-0862">Zinc</keyword>
<keyword evidence="5 12" id="KW-0863">Zinc-finger</keyword>
<dbReference type="GO" id="GO:0000433">
    <property type="term" value="P:carbon catabolite repression of transcription from RNA polymerase II promoter by glucose"/>
    <property type="evidence" value="ECO:0007669"/>
    <property type="project" value="TreeGrafter"/>
</dbReference>
<evidence type="ECO:0000256" key="5">
    <source>
        <dbReference type="ARBA" id="ARBA00022771"/>
    </source>
</evidence>
<dbReference type="PROSITE" id="PS50157">
    <property type="entry name" value="ZINC_FINGER_C2H2_2"/>
    <property type="match status" value="2"/>
</dbReference>
<name>A0AAF0JFI9_9BASI</name>
<evidence type="ECO:0000259" key="14">
    <source>
        <dbReference type="PROSITE" id="PS50157"/>
    </source>
</evidence>
<dbReference type="GO" id="GO:0000978">
    <property type="term" value="F:RNA polymerase II cis-regulatory region sequence-specific DNA binding"/>
    <property type="evidence" value="ECO:0007669"/>
    <property type="project" value="TreeGrafter"/>
</dbReference>
<keyword evidence="7" id="KW-0805">Transcription regulation</keyword>
<keyword evidence="9" id="KW-0804">Transcription</keyword>
<dbReference type="PANTHER" id="PTHR47428:SF1">
    <property type="entry name" value="REGULATORY PROTEIN MIG1-RELATED"/>
    <property type="match status" value="1"/>
</dbReference>
<evidence type="ECO:0000256" key="13">
    <source>
        <dbReference type="SAM" id="MobiDB-lite"/>
    </source>
</evidence>
<evidence type="ECO:0000313" key="15">
    <source>
        <dbReference type="EMBL" id="WFD45132.1"/>
    </source>
</evidence>
<dbReference type="Gene3D" id="3.30.160.60">
    <property type="entry name" value="Classic Zinc Finger"/>
    <property type="match status" value="2"/>
</dbReference>
<feature type="compositionally biased region" description="Low complexity" evidence="13">
    <location>
        <begin position="447"/>
        <end position="461"/>
    </location>
</feature>
<dbReference type="GO" id="GO:0005737">
    <property type="term" value="C:cytoplasm"/>
    <property type="evidence" value="ECO:0007669"/>
    <property type="project" value="TreeGrafter"/>
</dbReference>
<evidence type="ECO:0000256" key="8">
    <source>
        <dbReference type="ARBA" id="ARBA00023125"/>
    </source>
</evidence>
<keyword evidence="10" id="KW-0539">Nucleus</keyword>
<evidence type="ECO:0000256" key="12">
    <source>
        <dbReference type="PROSITE-ProRule" id="PRU00042"/>
    </source>
</evidence>
<dbReference type="InterPro" id="IPR013087">
    <property type="entry name" value="Znf_C2H2_type"/>
</dbReference>
<dbReference type="FunFam" id="3.30.160.60:FF:000152">
    <property type="entry name" value="DNA-binding protein creA"/>
    <property type="match status" value="1"/>
</dbReference>
<evidence type="ECO:0000256" key="10">
    <source>
        <dbReference type="ARBA" id="ARBA00023242"/>
    </source>
</evidence>
<keyword evidence="8" id="KW-0238">DNA-binding</keyword>
<comment type="similarity">
    <text evidence="11">Belongs to the creA/MIG C2H2-type zinc-finger protein family.</text>
</comment>
<dbReference type="GO" id="GO:0008270">
    <property type="term" value="F:zinc ion binding"/>
    <property type="evidence" value="ECO:0007669"/>
    <property type="project" value="UniProtKB-KW"/>
</dbReference>
<feature type="compositionally biased region" description="Pro residues" evidence="13">
    <location>
        <begin position="521"/>
        <end position="533"/>
    </location>
</feature>
<dbReference type="Pfam" id="PF00096">
    <property type="entry name" value="zf-C2H2"/>
    <property type="match status" value="2"/>
</dbReference>
<dbReference type="FunFam" id="3.30.160.60:FF:000089">
    <property type="entry name" value="DNA-binding protein creA"/>
    <property type="match status" value="1"/>
</dbReference>
<evidence type="ECO:0000256" key="7">
    <source>
        <dbReference type="ARBA" id="ARBA00023015"/>
    </source>
</evidence>
<evidence type="ECO:0000256" key="1">
    <source>
        <dbReference type="ARBA" id="ARBA00004123"/>
    </source>
</evidence>
<feature type="region of interest" description="Disordered" evidence="13">
    <location>
        <begin position="348"/>
        <end position="464"/>
    </location>
</feature>
<dbReference type="SMART" id="SM00355">
    <property type="entry name" value="ZnF_C2H2"/>
    <property type="match status" value="2"/>
</dbReference>
<feature type="region of interest" description="Disordered" evidence="13">
    <location>
        <begin position="85"/>
        <end position="161"/>
    </location>
</feature>
<evidence type="ECO:0000256" key="9">
    <source>
        <dbReference type="ARBA" id="ARBA00023163"/>
    </source>
</evidence>